<feature type="signal peptide" evidence="1">
    <location>
        <begin position="1"/>
        <end position="20"/>
    </location>
</feature>
<dbReference type="InterPro" id="IPR029068">
    <property type="entry name" value="Glyas_Bleomycin-R_OHBP_Dase"/>
</dbReference>
<name>A0A8H6IMU2_9PEZI</name>
<gene>
    <name evidence="3" type="ORF">CMUS01_16549</name>
</gene>
<evidence type="ECO:0000259" key="2">
    <source>
        <dbReference type="PROSITE" id="PS51819"/>
    </source>
</evidence>
<reference evidence="3" key="1">
    <citation type="journal article" date="2020" name="Phytopathology">
        <title>Genome Sequence Resources of Colletotrichum truncatum, C. plurivorum, C. musicola, and C. sojae: Four Species Pathogenic to Soybean (Glycine max).</title>
        <authorList>
            <person name="Rogerio F."/>
            <person name="Boufleur T.R."/>
            <person name="Ciampi-Guillardi M."/>
            <person name="Sukno S.A."/>
            <person name="Thon M.R."/>
            <person name="Massola Junior N.S."/>
            <person name="Baroncelli R."/>
        </authorList>
    </citation>
    <scope>NUCLEOTIDE SEQUENCE</scope>
    <source>
        <strain evidence="3">LFN0074</strain>
    </source>
</reference>
<evidence type="ECO:0000313" key="3">
    <source>
        <dbReference type="EMBL" id="KAF6785741.1"/>
    </source>
</evidence>
<proteinExistence type="predicted"/>
<evidence type="ECO:0000313" key="4">
    <source>
        <dbReference type="Proteomes" id="UP000639643"/>
    </source>
</evidence>
<dbReference type="EMBL" id="WIGM01001975">
    <property type="protein sequence ID" value="KAF6785741.1"/>
    <property type="molecule type" value="Genomic_DNA"/>
</dbReference>
<protein>
    <submittedName>
        <fullName evidence="3">Lactoylglutathione lyase</fullName>
    </submittedName>
</protein>
<sequence length="242" mass="26317">MVRLLPTVLLGAQLLAPVLGHSLPRFQPREGNSTITYPYPELGTDAPADYATTGYFINHLCITVRNLTESVDFYSGVFGLRKLFTLHVSEHFTITYMGHSHGGKNGTGYQTALELNREKNNAEGLIELIHADVPQKELKSSTEQPNTFAHIGMVVPDIQATRKRLEALPGVEVLKKHGDTIPIGGKVAAATGLHPEVISQLSEAELKQISTTLDAANKELIFVADPDGNLIEIQAQEGSELV</sequence>
<organism evidence="3 4">
    <name type="scientific">Colletotrichum musicola</name>
    <dbReference type="NCBI Taxonomy" id="2175873"/>
    <lineage>
        <taxon>Eukaryota</taxon>
        <taxon>Fungi</taxon>
        <taxon>Dikarya</taxon>
        <taxon>Ascomycota</taxon>
        <taxon>Pezizomycotina</taxon>
        <taxon>Sordariomycetes</taxon>
        <taxon>Hypocreomycetidae</taxon>
        <taxon>Glomerellales</taxon>
        <taxon>Glomerellaceae</taxon>
        <taxon>Colletotrichum</taxon>
        <taxon>Colletotrichum orchidearum species complex</taxon>
    </lineage>
</organism>
<dbReference type="GO" id="GO:0016829">
    <property type="term" value="F:lyase activity"/>
    <property type="evidence" value="ECO:0007669"/>
    <property type="project" value="UniProtKB-KW"/>
</dbReference>
<dbReference type="SUPFAM" id="SSF54593">
    <property type="entry name" value="Glyoxalase/Bleomycin resistance protein/Dihydroxybiphenyl dioxygenase"/>
    <property type="match status" value="1"/>
</dbReference>
<dbReference type="PANTHER" id="PTHR10374">
    <property type="entry name" value="LACTOYLGLUTATHIONE LYASE GLYOXALASE I"/>
    <property type="match status" value="1"/>
</dbReference>
<dbReference type="AlphaFoldDB" id="A0A8H6IMU2"/>
<keyword evidence="1" id="KW-0732">Signal</keyword>
<keyword evidence="3" id="KW-0456">Lyase</keyword>
<dbReference type="PANTHER" id="PTHR10374:SF19">
    <property type="entry name" value="LYASE (GLO1), PUTATIVE (AFU_ORTHOLOGUE AFUA_2G13550)-RELATED"/>
    <property type="match status" value="1"/>
</dbReference>
<accession>A0A8H6IMU2</accession>
<dbReference type="Pfam" id="PF13669">
    <property type="entry name" value="Glyoxalase_4"/>
    <property type="match status" value="1"/>
</dbReference>
<dbReference type="OrthoDB" id="16820at2759"/>
<feature type="chain" id="PRO_5034270850" evidence="1">
    <location>
        <begin position="21"/>
        <end position="242"/>
    </location>
</feature>
<dbReference type="Gene3D" id="3.10.180.10">
    <property type="entry name" value="2,3-Dihydroxybiphenyl 1,2-Dioxygenase, domain 1"/>
    <property type="match status" value="1"/>
</dbReference>
<feature type="domain" description="VOC" evidence="2">
    <location>
        <begin position="56"/>
        <end position="236"/>
    </location>
</feature>
<evidence type="ECO:0000256" key="1">
    <source>
        <dbReference type="SAM" id="SignalP"/>
    </source>
</evidence>
<keyword evidence="4" id="KW-1185">Reference proteome</keyword>
<dbReference type="Proteomes" id="UP000639643">
    <property type="component" value="Unassembled WGS sequence"/>
</dbReference>
<comment type="caution">
    <text evidence="3">The sequence shown here is derived from an EMBL/GenBank/DDBJ whole genome shotgun (WGS) entry which is preliminary data.</text>
</comment>
<dbReference type="PROSITE" id="PS51819">
    <property type="entry name" value="VOC"/>
    <property type="match status" value="1"/>
</dbReference>
<dbReference type="InterPro" id="IPR037523">
    <property type="entry name" value="VOC_core"/>
</dbReference>